<sequence length="64" mass="7282">MNAFVRDGAVDRKRRVRPSSPTHRGIDPNRKKIRKTQYEDSLSTTTPCDRLNFGESTVDQSTST</sequence>
<organism evidence="2 3">
    <name type="scientific">Aphis craccivora</name>
    <name type="common">Cowpea aphid</name>
    <dbReference type="NCBI Taxonomy" id="307492"/>
    <lineage>
        <taxon>Eukaryota</taxon>
        <taxon>Metazoa</taxon>
        <taxon>Ecdysozoa</taxon>
        <taxon>Arthropoda</taxon>
        <taxon>Hexapoda</taxon>
        <taxon>Insecta</taxon>
        <taxon>Pterygota</taxon>
        <taxon>Neoptera</taxon>
        <taxon>Paraneoptera</taxon>
        <taxon>Hemiptera</taxon>
        <taxon>Sternorrhyncha</taxon>
        <taxon>Aphidomorpha</taxon>
        <taxon>Aphidoidea</taxon>
        <taxon>Aphididae</taxon>
        <taxon>Aphidini</taxon>
        <taxon>Aphis</taxon>
        <taxon>Aphis</taxon>
    </lineage>
</organism>
<dbReference type="Proteomes" id="UP000478052">
    <property type="component" value="Unassembled WGS sequence"/>
</dbReference>
<accession>A0A6G0Y0V3</accession>
<reference evidence="2 3" key="1">
    <citation type="submission" date="2019-08" db="EMBL/GenBank/DDBJ databases">
        <title>Whole genome of Aphis craccivora.</title>
        <authorList>
            <person name="Voronova N.V."/>
            <person name="Shulinski R.S."/>
            <person name="Bandarenka Y.V."/>
            <person name="Zhorov D.G."/>
            <person name="Warner D."/>
        </authorList>
    </citation>
    <scope>NUCLEOTIDE SEQUENCE [LARGE SCALE GENOMIC DNA]</scope>
    <source>
        <strain evidence="2">180601</strain>
        <tissue evidence="2">Whole Body</tissue>
    </source>
</reference>
<dbReference type="AlphaFoldDB" id="A0A6G0Y0V3"/>
<dbReference type="EMBL" id="VUJU01007076">
    <property type="protein sequence ID" value="KAF0746787.1"/>
    <property type="molecule type" value="Genomic_DNA"/>
</dbReference>
<protein>
    <submittedName>
        <fullName evidence="2">Uncharacterized protein</fullName>
    </submittedName>
</protein>
<feature type="compositionally biased region" description="Polar residues" evidence="1">
    <location>
        <begin position="54"/>
        <end position="64"/>
    </location>
</feature>
<gene>
    <name evidence="2" type="ORF">FWK35_00034024</name>
</gene>
<keyword evidence="3" id="KW-1185">Reference proteome</keyword>
<comment type="caution">
    <text evidence="2">The sequence shown here is derived from an EMBL/GenBank/DDBJ whole genome shotgun (WGS) entry which is preliminary data.</text>
</comment>
<name>A0A6G0Y0V3_APHCR</name>
<proteinExistence type="predicted"/>
<feature type="region of interest" description="Disordered" evidence="1">
    <location>
        <begin position="1"/>
        <end position="64"/>
    </location>
</feature>
<feature type="non-terminal residue" evidence="2">
    <location>
        <position position="64"/>
    </location>
</feature>
<evidence type="ECO:0000256" key="1">
    <source>
        <dbReference type="SAM" id="MobiDB-lite"/>
    </source>
</evidence>
<evidence type="ECO:0000313" key="3">
    <source>
        <dbReference type="Proteomes" id="UP000478052"/>
    </source>
</evidence>
<evidence type="ECO:0000313" key="2">
    <source>
        <dbReference type="EMBL" id="KAF0746787.1"/>
    </source>
</evidence>